<keyword evidence="2" id="KW-1185">Reference proteome</keyword>
<dbReference type="Proteomes" id="UP000266673">
    <property type="component" value="Unassembled WGS sequence"/>
</dbReference>
<gene>
    <name evidence="1" type="ORF">C2G38_2164773</name>
</gene>
<name>A0A397VTM8_9GLOM</name>
<evidence type="ECO:0000313" key="2">
    <source>
        <dbReference type="Proteomes" id="UP000266673"/>
    </source>
</evidence>
<organism evidence="1 2">
    <name type="scientific">Gigaspora rosea</name>
    <dbReference type="NCBI Taxonomy" id="44941"/>
    <lineage>
        <taxon>Eukaryota</taxon>
        <taxon>Fungi</taxon>
        <taxon>Fungi incertae sedis</taxon>
        <taxon>Mucoromycota</taxon>
        <taxon>Glomeromycotina</taxon>
        <taxon>Glomeromycetes</taxon>
        <taxon>Diversisporales</taxon>
        <taxon>Gigasporaceae</taxon>
        <taxon>Gigaspora</taxon>
    </lineage>
</organism>
<accession>A0A397VTM8</accession>
<protein>
    <submittedName>
        <fullName evidence="1">Uncharacterized protein</fullName>
    </submittedName>
</protein>
<comment type="caution">
    <text evidence="1">The sequence shown here is derived from an EMBL/GenBank/DDBJ whole genome shotgun (WGS) entry which is preliminary data.</text>
</comment>
<proteinExistence type="predicted"/>
<dbReference type="AlphaFoldDB" id="A0A397VTM8"/>
<evidence type="ECO:0000313" key="1">
    <source>
        <dbReference type="EMBL" id="RIB25904.1"/>
    </source>
</evidence>
<sequence>MLTSCIHILYIFINTLISFIKRNDLQIKEIKIWNYVIEYRIAQNLTLPSDIKNWSYENFITLKTALQDCLPFIRYFQISSYDVAKYILPYLLILKKNIWKNLAKHAAEIISWIDKKIANVHCKNSAITLNLGNNNPGNNNLGSE</sequence>
<dbReference type="EMBL" id="QKWP01000157">
    <property type="protein sequence ID" value="RIB25904.1"/>
    <property type="molecule type" value="Genomic_DNA"/>
</dbReference>
<reference evidence="1 2" key="1">
    <citation type="submission" date="2018-06" db="EMBL/GenBank/DDBJ databases">
        <title>Comparative genomics reveals the genomic features of Rhizophagus irregularis, R. cerebriforme, R. diaphanum and Gigaspora rosea, and their symbiotic lifestyle signature.</title>
        <authorList>
            <person name="Morin E."/>
            <person name="San Clemente H."/>
            <person name="Chen E.C.H."/>
            <person name="De La Providencia I."/>
            <person name="Hainaut M."/>
            <person name="Kuo A."/>
            <person name="Kohler A."/>
            <person name="Murat C."/>
            <person name="Tang N."/>
            <person name="Roy S."/>
            <person name="Loubradou J."/>
            <person name="Henrissat B."/>
            <person name="Grigoriev I.V."/>
            <person name="Corradi N."/>
            <person name="Roux C."/>
            <person name="Martin F.M."/>
        </authorList>
    </citation>
    <scope>NUCLEOTIDE SEQUENCE [LARGE SCALE GENOMIC DNA]</scope>
    <source>
        <strain evidence="1 2">DAOM 194757</strain>
    </source>
</reference>